<evidence type="ECO:0000313" key="5">
    <source>
        <dbReference type="EMBL" id="MFD2459904.1"/>
    </source>
</evidence>
<dbReference type="RefSeq" id="WP_345402820.1">
    <property type="nucleotide sequence ID" value="NZ_BAABHG010000014.1"/>
</dbReference>
<dbReference type="EMBL" id="JBHUKU010000007">
    <property type="protein sequence ID" value="MFD2459904.1"/>
    <property type="molecule type" value="Genomic_DNA"/>
</dbReference>
<dbReference type="SUPFAM" id="SSF53383">
    <property type="entry name" value="PLP-dependent transferases"/>
    <property type="match status" value="1"/>
</dbReference>
<dbReference type="PIRSF" id="PIRSF000390">
    <property type="entry name" value="PLP_StrS"/>
    <property type="match status" value="1"/>
</dbReference>
<keyword evidence="6" id="KW-1185">Reference proteome</keyword>
<evidence type="ECO:0000256" key="3">
    <source>
        <dbReference type="ARBA" id="ARBA00037999"/>
    </source>
</evidence>
<dbReference type="Pfam" id="PF01041">
    <property type="entry name" value="DegT_DnrJ_EryC1"/>
    <property type="match status" value="1"/>
</dbReference>
<protein>
    <submittedName>
        <fullName evidence="5">DegT/DnrJ/EryC1/StrS family aminotransferase</fullName>
    </submittedName>
</protein>
<dbReference type="InterPro" id="IPR015421">
    <property type="entry name" value="PyrdxlP-dep_Trfase_major"/>
</dbReference>
<dbReference type="PANTHER" id="PTHR30244">
    <property type="entry name" value="TRANSAMINASE"/>
    <property type="match status" value="1"/>
</dbReference>
<keyword evidence="5" id="KW-0032">Aminotransferase</keyword>
<sequence>MNSRTWARAEAAVIAEASEPVLEHGCYVLGREVAMLEDRLAGYLGTRHAVGCNSGFGAHLLSLLALDIGVGSNVLVSPFSPPSFAGAVVRRNARLHFADVDEDDFHVSASAIGDHVDGMQLLVVHHLFGGAADMPVIRAAAGDVPIIEVLTYSFGTEVEPGRRAGTYGTVTTACLREETTLGAYGDAGMIWTDDPAVAERLRLIRKEDEYHEVYQGITAGNFHMDTLHAAILLRKLDRWAETARLRRERARLIQRAVSTVDGLKVPGATQDAATRFVILAEDREGLSRYLREYGIQAEPWWPVPLHLQPGFAGLGFAKGDFPNAESVAARSLYLRLPDEKSVLDRVPELLSNFSA</sequence>
<dbReference type="InterPro" id="IPR000653">
    <property type="entry name" value="DegT/StrS_aminotransferase"/>
</dbReference>
<dbReference type="InterPro" id="IPR015422">
    <property type="entry name" value="PyrdxlP-dep_Trfase_small"/>
</dbReference>
<name>A0ABW5GHN7_9PSEU</name>
<evidence type="ECO:0000256" key="1">
    <source>
        <dbReference type="ARBA" id="ARBA00022898"/>
    </source>
</evidence>
<dbReference type="Proteomes" id="UP001597419">
    <property type="component" value="Unassembled WGS sequence"/>
</dbReference>
<comment type="similarity">
    <text evidence="3 4">Belongs to the DegT/DnrJ/EryC1 family.</text>
</comment>
<keyword evidence="5" id="KW-0808">Transferase</keyword>
<reference evidence="6" key="1">
    <citation type="journal article" date="2019" name="Int. J. Syst. Evol. Microbiol.">
        <title>The Global Catalogue of Microorganisms (GCM) 10K type strain sequencing project: providing services to taxonomists for standard genome sequencing and annotation.</title>
        <authorList>
            <consortium name="The Broad Institute Genomics Platform"/>
            <consortium name="The Broad Institute Genome Sequencing Center for Infectious Disease"/>
            <person name="Wu L."/>
            <person name="Ma J."/>
        </authorList>
    </citation>
    <scope>NUCLEOTIDE SEQUENCE [LARGE SCALE GENOMIC DNA]</scope>
    <source>
        <strain evidence="6">CGMCC 4.7643</strain>
    </source>
</reference>
<evidence type="ECO:0000256" key="2">
    <source>
        <dbReference type="ARBA" id="ARBA00023194"/>
    </source>
</evidence>
<evidence type="ECO:0000313" key="6">
    <source>
        <dbReference type="Proteomes" id="UP001597419"/>
    </source>
</evidence>
<dbReference type="GO" id="GO:0008483">
    <property type="term" value="F:transaminase activity"/>
    <property type="evidence" value="ECO:0007669"/>
    <property type="project" value="UniProtKB-KW"/>
</dbReference>
<dbReference type="Gene3D" id="3.40.640.10">
    <property type="entry name" value="Type I PLP-dependent aspartate aminotransferase-like (Major domain)"/>
    <property type="match status" value="1"/>
</dbReference>
<organism evidence="5 6">
    <name type="scientific">Amycolatopsis samaneae</name>
    <dbReference type="NCBI Taxonomy" id="664691"/>
    <lineage>
        <taxon>Bacteria</taxon>
        <taxon>Bacillati</taxon>
        <taxon>Actinomycetota</taxon>
        <taxon>Actinomycetes</taxon>
        <taxon>Pseudonocardiales</taxon>
        <taxon>Pseudonocardiaceae</taxon>
        <taxon>Amycolatopsis</taxon>
    </lineage>
</organism>
<comment type="caution">
    <text evidence="5">The sequence shown here is derived from an EMBL/GenBank/DDBJ whole genome shotgun (WGS) entry which is preliminary data.</text>
</comment>
<accession>A0ABW5GHN7</accession>
<dbReference type="InterPro" id="IPR015424">
    <property type="entry name" value="PyrdxlP-dep_Trfase"/>
</dbReference>
<gene>
    <name evidence="5" type="ORF">ACFSYJ_14910</name>
</gene>
<keyword evidence="2" id="KW-0045">Antibiotic biosynthesis</keyword>
<dbReference type="Gene3D" id="3.90.1150.10">
    <property type="entry name" value="Aspartate Aminotransferase, domain 1"/>
    <property type="match status" value="1"/>
</dbReference>
<dbReference type="PANTHER" id="PTHR30244:SF36">
    <property type="entry name" value="3-OXO-GLUCOSE-6-PHOSPHATE:GLUTAMATE AMINOTRANSFERASE"/>
    <property type="match status" value="1"/>
</dbReference>
<evidence type="ECO:0000256" key="4">
    <source>
        <dbReference type="RuleBase" id="RU004508"/>
    </source>
</evidence>
<proteinExistence type="inferred from homology"/>
<keyword evidence="1 4" id="KW-0663">Pyridoxal phosphate</keyword>